<evidence type="ECO:0000259" key="1">
    <source>
        <dbReference type="Pfam" id="PF03372"/>
    </source>
</evidence>
<evidence type="ECO:0000313" key="2">
    <source>
        <dbReference type="EnsemblPlants" id="TuG1812S0000147600.01.T01.s_cds22223"/>
    </source>
</evidence>
<dbReference type="SUPFAM" id="SSF56219">
    <property type="entry name" value="DNase I-like"/>
    <property type="match status" value="1"/>
</dbReference>
<proteinExistence type="predicted"/>
<dbReference type="InterPro" id="IPR036691">
    <property type="entry name" value="Endo/exonu/phosph_ase_sf"/>
</dbReference>
<protein>
    <recommendedName>
        <fullName evidence="1">Endonuclease/exonuclease/phosphatase domain-containing protein</fullName>
    </recommendedName>
</protein>
<reference evidence="3" key="1">
    <citation type="journal article" date="2013" name="Nature">
        <title>Draft genome of the wheat A-genome progenitor Triticum urartu.</title>
        <authorList>
            <person name="Ling H.Q."/>
            <person name="Zhao S."/>
            <person name="Liu D."/>
            <person name="Wang J."/>
            <person name="Sun H."/>
            <person name="Zhang C."/>
            <person name="Fan H."/>
            <person name="Li D."/>
            <person name="Dong L."/>
            <person name="Tao Y."/>
            <person name="Gao C."/>
            <person name="Wu H."/>
            <person name="Li Y."/>
            <person name="Cui Y."/>
            <person name="Guo X."/>
            <person name="Zheng S."/>
            <person name="Wang B."/>
            <person name="Yu K."/>
            <person name="Liang Q."/>
            <person name="Yang W."/>
            <person name="Lou X."/>
            <person name="Chen J."/>
            <person name="Feng M."/>
            <person name="Jian J."/>
            <person name="Zhang X."/>
            <person name="Luo G."/>
            <person name="Jiang Y."/>
            <person name="Liu J."/>
            <person name="Wang Z."/>
            <person name="Sha Y."/>
            <person name="Zhang B."/>
            <person name="Wu H."/>
            <person name="Tang D."/>
            <person name="Shen Q."/>
            <person name="Xue P."/>
            <person name="Zou S."/>
            <person name="Wang X."/>
            <person name="Liu X."/>
            <person name="Wang F."/>
            <person name="Yang Y."/>
            <person name="An X."/>
            <person name="Dong Z."/>
            <person name="Zhang K."/>
            <person name="Zhang X."/>
            <person name="Luo M.C."/>
            <person name="Dvorak J."/>
            <person name="Tong Y."/>
            <person name="Wang J."/>
            <person name="Yang H."/>
            <person name="Li Z."/>
            <person name="Wang D."/>
            <person name="Zhang A."/>
            <person name="Wang J."/>
        </authorList>
    </citation>
    <scope>NUCLEOTIDE SEQUENCE</scope>
    <source>
        <strain evidence="3">cv. G1812</strain>
    </source>
</reference>
<sequence>MPRYGENSNALRLAPGDLAPYTSTRWCNYNDNLDPWRLPRCCHQAARRRTSNSRETSAAMPAQLCPATWKICLGFDMQGGCSTYRRKTCANPRHAHPWDCWAGPEDHGHGDEDLRGALCDASPYGCPLGHGRVDRPRAPLQPRRCADHHGGRWQPDRGLATPARLLVDLCSMDHAPKVLAWNVRGLNARARRTAIRSLVVTTNASIACFQETKMQLVCSSVVLETLGSDFDDYVYLPTDGTRGGILLAWKSREVAITDHLFTTNALSAKVSTASGFGTPGWLTVVYGPQLDDDKVAFMQELHDIHDECPGPWMLCGDFNLIYRDEDKNNGNVNRRMMGRFRRVLNDLSLKEVYLNGRRYTWSNEQSPPTLVHLDRVLCTTDWEELHSACFLRCLASVVSDHSPLLL</sequence>
<dbReference type="PANTHER" id="PTHR35218:SF9">
    <property type="entry name" value="ENDONUCLEASE_EXONUCLEASE_PHOSPHATASE DOMAIN-CONTAINING PROTEIN"/>
    <property type="match status" value="1"/>
</dbReference>
<dbReference type="Pfam" id="PF03372">
    <property type="entry name" value="Exo_endo_phos"/>
    <property type="match status" value="1"/>
</dbReference>
<dbReference type="AlphaFoldDB" id="A0A8R7R9Q0"/>
<feature type="domain" description="Endonuclease/exonuclease/phosphatase" evidence="1">
    <location>
        <begin position="180"/>
        <end position="401"/>
    </location>
</feature>
<evidence type="ECO:0000313" key="3">
    <source>
        <dbReference type="Proteomes" id="UP000015106"/>
    </source>
</evidence>
<dbReference type="Gramene" id="TuG1812S0000147600.01.T01">
    <property type="protein sequence ID" value="TuG1812S0000147600.01.T01.s_cds22223"/>
    <property type="gene ID" value="TuG1812S0000147600.01"/>
</dbReference>
<accession>A0A8R7R9Q0</accession>
<organism evidence="2 3">
    <name type="scientific">Triticum urartu</name>
    <name type="common">Red wild einkorn</name>
    <name type="synonym">Crithodium urartu</name>
    <dbReference type="NCBI Taxonomy" id="4572"/>
    <lineage>
        <taxon>Eukaryota</taxon>
        <taxon>Viridiplantae</taxon>
        <taxon>Streptophyta</taxon>
        <taxon>Embryophyta</taxon>
        <taxon>Tracheophyta</taxon>
        <taxon>Spermatophyta</taxon>
        <taxon>Magnoliopsida</taxon>
        <taxon>Liliopsida</taxon>
        <taxon>Poales</taxon>
        <taxon>Poaceae</taxon>
        <taxon>BOP clade</taxon>
        <taxon>Pooideae</taxon>
        <taxon>Triticodae</taxon>
        <taxon>Triticeae</taxon>
        <taxon>Triticinae</taxon>
        <taxon>Triticum</taxon>
    </lineage>
</organism>
<dbReference type="GO" id="GO:0003824">
    <property type="term" value="F:catalytic activity"/>
    <property type="evidence" value="ECO:0007669"/>
    <property type="project" value="InterPro"/>
</dbReference>
<dbReference type="InterPro" id="IPR005135">
    <property type="entry name" value="Endo/exonuclease/phosphatase"/>
</dbReference>
<dbReference type="Proteomes" id="UP000015106">
    <property type="component" value="Unassembled WGS sequence"/>
</dbReference>
<keyword evidence="3" id="KW-1185">Reference proteome</keyword>
<dbReference type="Gene3D" id="3.60.10.10">
    <property type="entry name" value="Endonuclease/exonuclease/phosphatase"/>
    <property type="match status" value="1"/>
</dbReference>
<dbReference type="EnsemblPlants" id="TuG1812S0000147600.01.T01">
    <property type="protein sequence ID" value="TuG1812S0000147600.01.T01.s_cds22223"/>
    <property type="gene ID" value="TuG1812S0000147600.01"/>
</dbReference>
<reference evidence="2" key="2">
    <citation type="submission" date="2022-06" db="UniProtKB">
        <authorList>
            <consortium name="EnsemblPlants"/>
        </authorList>
    </citation>
    <scope>IDENTIFICATION</scope>
</reference>
<dbReference type="PANTHER" id="PTHR35218">
    <property type="entry name" value="RNASE H DOMAIN-CONTAINING PROTEIN"/>
    <property type="match status" value="1"/>
</dbReference>
<name>A0A8R7R9Q0_TRIUA</name>